<sequence>MPRSAQGGRRRSWGTTVGPRGPRSDDEPRNRVVRARRRGPSALASGTDAGPPAHRRRGRRVGAGPRGRRARRPGALRRRPARADRQRPARRDRGPASRGVGARRRGVRGGRGRRRAARRVGAALAGAARRRHRRRGHVDRAAGADRRARRADRAAGDPLRVPRRGRPGRLPGRLPADLHRAAADLPDAREGPPAGPRAAARRDGRGRARRRRLGDRAGHRRGRARGPGRARRAPRPRGGARGTPGGAVPRAAPGGGVDGDLRRRALHRRGGRRDRADRRGGERSRGPAGGRVRGRRRARARHRPAPQLRDHAAGRDPAGDRAVAARLARPRARRGRGRRRLRGLRERGLLVVRRARGHAGALRGRGRLPPPVPGVPADRPRGVLPRRRARRGGRAGAAARPRHLDPHRRRGGRAERGGAQRPLPRRDGADLAAVRPLDRPRDLRPRVVATLAGQRRRPRALRPARSAVPVVSRRRPLAALALVALAVAGCGGGEEPTRTQADPRQPAAATPVLAALAALPDGGYLTGELASGIVRREPGATVLARLPVRTGGQRGLLGLAATPDGRTVWASYTSARDGGRLVVERLRPAPRTRVWTGPVGTALATGGHLLHDPDRDRLVIGVGDLQDPPRVRDPRALNGKLLALDPDGPPDQRPRVLSGGWNNPFAFDRTPRGRLLVADNAPGRRPERIGPGDGTGGPVTDLPGRIAPSGVAALGERRLAVCGVVSGRLDRFEQPTPDAPWRRTGVLDRDCRYGVVRLSDGRLLVSGARDLHLVDPSGRTP</sequence>
<feature type="region of interest" description="Disordered" evidence="1">
    <location>
        <begin position="1"/>
        <end position="340"/>
    </location>
</feature>
<keyword evidence="4" id="KW-1185">Reference proteome</keyword>
<dbReference type="Proteomes" id="UP000240739">
    <property type="component" value="Unassembled WGS sequence"/>
</dbReference>
<evidence type="ECO:0000259" key="2">
    <source>
        <dbReference type="Pfam" id="PF07995"/>
    </source>
</evidence>
<dbReference type="SUPFAM" id="SSF63829">
    <property type="entry name" value="Calcium-dependent phosphotriesterase"/>
    <property type="match status" value="1"/>
</dbReference>
<dbReference type="Gene3D" id="2.120.10.30">
    <property type="entry name" value="TolB, C-terminal domain"/>
    <property type="match status" value="1"/>
</dbReference>
<accession>A0A2T4UFS7</accession>
<feature type="compositionally biased region" description="Basic residues" evidence="1">
    <location>
        <begin position="53"/>
        <end position="80"/>
    </location>
</feature>
<dbReference type="InterPro" id="IPR012938">
    <property type="entry name" value="Glc/Sorbosone_DH"/>
</dbReference>
<comment type="caution">
    <text evidence="3">The sequence shown here is derived from an EMBL/GenBank/DDBJ whole genome shotgun (WGS) entry which is preliminary data.</text>
</comment>
<feature type="compositionally biased region" description="Basic and acidic residues" evidence="1">
    <location>
        <begin position="176"/>
        <end position="190"/>
    </location>
</feature>
<feature type="compositionally biased region" description="Basic and acidic residues" evidence="1">
    <location>
        <begin position="273"/>
        <end position="285"/>
    </location>
</feature>
<feature type="region of interest" description="Disordered" evidence="1">
    <location>
        <begin position="361"/>
        <end position="438"/>
    </location>
</feature>
<feature type="region of interest" description="Disordered" evidence="1">
    <location>
        <begin position="640"/>
        <end position="703"/>
    </location>
</feature>
<evidence type="ECO:0000313" key="4">
    <source>
        <dbReference type="Proteomes" id="UP000240739"/>
    </source>
</evidence>
<dbReference type="Pfam" id="PF07995">
    <property type="entry name" value="GSDH"/>
    <property type="match status" value="1"/>
</dbReference>
<feature type="compositionally biased region" description="Basic and acidic residues" evidence="1">
    <location>
        <begin position="308"/>
        <end position="319"/>
    </location>
</feature>
<dbReference type="InterPro" id="IPR011042">
    <property type="entry name" value="6-blade_b-propeller_TolB-like"/>
</dbReference>
<feature type="compositionally biased region" description="Basic residues" evidence="1">
    <location>
        <begin position="328"/>
        <end position="340"/>
    </location>
</feature>
<feature type="compositionally biased region" description="Basic and acidic residues" evidence="1">
    <location>
        <begin position="138"/>
        <end position="155"/>
    </location>
</feature>
<feature type="compositionally biased region" description="Basic residues" evidence="1">
    <location>
        <begin position="207"/>
        <end position="235"/>
    </location>
</feature>
<protein>
    <recommendedName>
        <fullName evidence="2">Glucose/Sorbosone dehydrogenase domain-containing protein</fullName>
    </recommendedName>
</protein>
<feature type="compositionally biased region" description="Basic residues" evidence="1">
    <location>
        <begin position="292"/>
        <end position="304"/>
    </location>
</feature>
<name>A0A2T4UFS7_9ACTN</name>
<reference evidence="3 4" key="1">
    <citation type="submission" date="2018-03" db="EMBL/GenBank/DDBJ databases">
        <title>Aquarubrobacter algicola gen. nov., sp. nov., a novel actinobacterium isolated from shallow eutrophic lake during the end of cyanobacterial harmful algal blooms.</title>
        <authorList>
            <person name="Chun S.J."/>
        </authorList>
    </citation>
    <scope>NUCLEOTIDE SEQUENCE [LARGE SCALE GENOMIC DNA]</scope>
    <source>
        <strain evidence="3 4">Seoho-28</strain>
    </source>
</reference>
<evidence type="ECO:0000313" key="3">
    <source>
        <dbReference type="EMBL" id="PTL56644.1"/>
    </source>
</evidence>
<feature type="compositionally biased region" description="Basic residues" evidence="1">
    <location>
        <begin position="128"/>
        <end position="137"/>
    </location>
</feature>
<organism evidence="3 4">
    <name type="scientific">Paraconexibacter algicola</name>
    <dbReference type="NCBI Taxonomy" id="2133960"/>
    <lineage>
        <taxon>Bacteria</taxon>
        <taxon>Bacillati</taxon>
        <taxon>Actinomycetota</taxon>
        <taxon>Thermoleophilia</taxon>
        <taxon>Solirubrobacterales</taxon>
        <taxon>Paraconexibacteraceae</taxon>
        <taxon>Paraconexibacter</taxon>
    </lineage>
</organism>
<evidence type="ECO:0000256" key="1">
    <source>
        <dbReference type="SAM" id="MobiDB-lite"/>
    </source>
</evidence>
<feature type="compositionally biased region" description="Basic residues" evidence="1">
    <location>
        <begin position="101"/>
        <end position="118"/>
    </location>
</feature>
<feature type="compositionally biased region" description="Basic residues" evidence="1">
    <location>
        <begin position="384"/>
        <end position="393"/>
    </location>
</feature>
<feature type="domain" description="Glucose/Sorbosone dehydrogenase" evidence="2">
    <location>
        <begin position="515"/>
        <end position="656"/>
    </location>
</feature>
<feature type="compositionally biased region" description="Basic and acidic residues" evidence="1">
    <location>
        <begin position="412"/>
        <end position="429"/>
    </location>
</feature>
<feature type="compositionally biased region" description="Basic and acidic residues" evidence="1">
    <location>
        <begin position="81"/>
        <end position="95"/>
    </location>
</feature>
<proteinExistence type="predicted"/>
<dbReference type="AlphaFoldDB" id="A0A2T4UFS7"/>
<gene>
    <name evidence="3" type="ORF">C7Y72_13990</name>
</gene>
<dbReference type="EMBL" id="PYYB01000002">
    <property type="protein sequence ID" value="PTL56644.1"/>
    <property type="molecule type" value="Genomic_DNA"/>
</dbReference>